<dbReference type="PANTHER" id="PTHR14021">
    <property type="entry name" value="IRON-SULFUR CLUSTER CO-CHAPERONE PROTEIN HSCB"/>
    <property type="match status" value="1"/>
</dbReference>
<dbReference type="PANTHER" id="PTHR14021:SF15">
    <property type="entry name" value="IRON-SULFUR CLUSTER CO-CHAPERONE PROTEIN HSCB"/>
    <property type="match status" value="1"/>
</dbReference>
<dbReference type="NCBIfam" id="TIGR00714">
    <property type="entry name" value="hscB"/>
    <property type="match status" value="1"/>
</dbReference>
<sequence length="244" mass="27188">MQNATTSVSGVCWSCGQTLEGSAALCAACGKVQPVISEGGEQPDYFRVFGLPRKLALDTAALERSFYRLSRKLHPDVYARASAEEQQWSLDQTSLLNDAYRTLKNPVARTEYLLKLEGKPIASEEQQAQSGVQPGATKEARVPADMLEEVFELNMQLEEMRMNRKMGEDDPALRGDLEKARAQFEAQLAAVDEDLKTLWQQWDAAIDADASATAEPVKDKMFSLLDRRRYIRNLVRDVNDALGA</sequence>
<dbReference type="STRING" id="240015.ACP_2547"/>
<dbReference type="FunCoup" id="C1F1Z9">
    <property type="interactions" value="295"/>
</dbReference>
<dbReference type="InterPro" id="IPR004640">
    <property type="entry name" value="HscB"/>
</dbReference>
<dbReference type="Gene3D" id="1.10.287.110">
    <property type="entry name" value="DnaJ domain"/>
    <property type="match status" value="1"/>
</dbReference>
<dbReference type="AlphaFoldDB" id="C1F1Z9"/>
<dbReference type="PROSITE" id="PS50076">
    <property type="entry name" value="DNAJ_2"/>
    <property type="match status" value="1"/>
</dbReference>
<dbReference type="SUPFAM" id="SSF46565">
    <property type="entry name" value="Chaperone J-domain"/>
    <property type="match status" value="1"/>
</dbReference>
<dbReference type="SMART" id="SM00271">
    <property type="entry name" value="DnaJ"/>
    <property type="match status" value="1"/>
</dbReference>
<dbReference type="InterPro" id="IPR036869">
    <property type="entry name" value="J_dom_sf"/>
</dbReference>
<dbReference type="Pfam" id="PF00226">
    <property type="entry name" value="DnaJ"/>
    <property type="match status" value="1"/>
</dbReference>
<dbReference type="Proteomes" id="UP000002207">
    <property type="component" value="Chromosome"/>
</dbReference>
<dbReference type="GO" id="GO:0001671">
    <property type="term" value="F:ATPase activator activity"/>
    <property type="evidence" value="ECO:0007669"/>
    <property type="project" value="InterPro"/>
</dbReference>
<evidence type="ECO:0000259" key="2">
    <source>
        <dbReference type="PROSITE" id="PS50076"/>
    </source>
</evidence>
<protein>
    <submittedName>
        <fullName evidence="3">Fe-S protein assembly co-chaperone HscB</fullName>
    </submittedName>
</protein>
<dbReference type="InterPro" id="IPR001623">
    <property type="entry name" value="DnaJ_domain"/>
</dbReference>
<dbReference type="EMBL" id="CP001472">
    <property type="protein sequence ID" value="ACO34567.1"/>
    <property type="molecule type" value="Genomic_DNA"/>
</dbReference>
<dbReference type="eggNOG" id="COG1076">
    <property type="taxonomic scope" value="Bacteria"/>
</dbReference>
<evidence type="ECO:0000256" key="1">
    <source>
        <dbReference type="ARBA" id="ARBA00025596"/>
    </source>
</evidence>
<evidence type="ECO:0000313" key="3">
    <source>
        <dbReference type="EMBL" id="ACO34567.1"/>
    </source>
</evidence>
<accession>C1F1Z9</accession>
<reference evidence="3 4" key="1">
    <citation type="journal article" date="2009" name="Appl. Environ. Microbiol.">
        <title>Three genomes from the phylum Acidobacteria provide insight into the lifestyles of these microorganisms in soils.</title>
        <authorList>
            <person name="Ward N.L."/>
            <person name="Challacombe J.F."/>
            <person name="Janssen P.H."/>
            <person name="Henrissat B."/>
            <person name="Coutinho P.M."/>
            <person name="Wu M."/>
            <person name="Xie G."/>
            <person name="Haft D.H."/>
            <person name="Sait M."/>
            <person name="Badger J."/>
            <person name="Barabote R.D."/>
            <person name="Bradley B."/>
            <person name="Brettin T.S."/>
            <person name="Brinkac L.M."/>
            <person name="Bruce D."/>
            <person name="Creasy T."/>
            <person name="Daugherty S.C."/>
            <person name="Davidsen T.M."/>
            <person name="DeBoy R.T."/>
            <person name="Detter J.C."/>
            <person name="Dodson R.J."/>
            <person name="Durkin A.S."/>
            <person name="Ganapathy A."/>
            <person name="Gwinn-Giglio M."/>
            <person name="Han C.S."/>
            <person name="Khouri H."/>
            <person name="Kiss H."/>
            <person name="Kothari S.P."/>
            <person name="Madupu R."/>
            <person name="Nelson K.E."/>
            <person name="Nelson W.C."/>
            <person name="Paulsen I."/>
            <person name="Penn K."/>
            <person name="Ren Q."/>
            <person name="Rosovitz M.J."/>
            <person name="Selengut J.D."/>
            <person name="Shrivastava S."/>
            <person name="Sullivan S.A."/>
            <person name="Tapia R."/>
            <person name="Thompson L.S."/>
            <person name="Watkins K.L."/>
            <person name="Yang Q."/>
            <person name="Yu C."/>
            <person name="Zafar N."/>
            <person name="Zhou L."/>
            <person name="Kuske C.R."/>
        </authorList>
    </citation>
    <scope>NUCLEOTIDE SEQUENCE [LARGE SCALE GENOMIC DNA]</scope>
    <source>
        <strain evidence="4">ATCC 51196 / DSM 11244 / BCRC 80197 / JCM 7670 / NBRC 15755 / NCIMB 13165 / 161</strain>
    </source>
</reference>
<comment type="function">
    <text evidence="1">Co-chaperone involved in the maturation of iron-sulfur cluster-containing proteins. Seems to help targeting proteins to be folded toward HscA.</text>
</comment>
<dbReference type="CDD" id="cd06257">
    <property type="entry name" value="DnaJ"/>
    <property type="match status" value="1"/>
</dbReference>
<dbReference type="KEGG" id="aca:ACP_2547"/>
<dbReference type="OrthoDB" id="287587at2"/>
<name>C1F1Z9_ACIC5</name>
<dbReference type="InParanoid" id="C1F1Z9"/>
<dbReference type="HOGENOM" id="CLU_068529_0_2_0"/>
<organism evidence="3 4">
    <name type="scientific">Acidobacterium capsulatum (strain ATCC 51196 / DSM 11244 / BCRC 80197 / JCM 7670 / NBRC 15755 / NCIMB 13165 / 161)</name>
    <dbReference type="NCBI Taxonomy" id="240015"/>
    <lineage>
        <taxon>Bacteria</taxon>
        <taxon>Pseudomonadati</taxon>
        <taxon>Acidobacteriota</taxon>
        <taxon>Terriglobia</taxon>
        <taxon>Terriglobales</taxon>
        <taxon>Acidobacteriaceae</taxon>
        <taxon>Acidobacterium</taxon>
    </lineage>
</organism>
<evidence type="ECO:0000313" key="4">
    <source>
        <dbReference type="Proteomes" id="UP000002207"/>
    </source>
</evidence>
<keyword evidence="4" id="KW-1185">Reference proteome</keyword>
<proteinExistence type="predicted"/>
<dbReference type="GO" id="GO:0044571">
    <property type="term" value="P:[2Fe-2S] cluster assembly"/>
    <property type="evidence" value="ECO:0007669"/>
    <property type="project" value="InterPro"/>
</dbReference>
<dbReference type="GO" id="GO:0051087">
    <property type="term" value="F:protein-folding chaperone binding"/>
    <property type="evidence" value="ECO:0007669"/>
    <property type="project" value="InterPro"/>
</dbReference>
<feature type="domain" description="J" evidence="2">
    <location>
        <begin position="44"/>
        <end position="116"/>
    </location>
</feature>
<gene>
    <name evidence="3" type="primary">hscB</name>
    <name evidence="3" type="ordered locus">ACP_2547</name>
</gene>